<dbReference type="InterPro" id="IPR047640">
    <property type="entry name" value="RpiR-like"/>
</dbReference>
<dbReference type="GO" id="GO:0003700">
    <property type="term" value="F:DNA-binding transcription factor activity"/>
    <property type="evidence" value="ECO:0007669"/>
    <property type="project" value="InterPro"/>
</dbReference>
<dbReference type="OrthoDB" id="3237351at2"/>
<dbReference type="GO" id="GO:1901135">
    <property type="term" value="P:carbohydrate derivative metabolic process"/>
    <property type="evidence" value="ECO:0007669"/>
    <property type="project" value="InterPro"/>
</dbReference>
<dbReference type="GO" id="GO:0003677">
    <property type="term" value="F:DNA binding"/>
    <property type="evidence" value="ECO:0007669"/>
    <property type="project" value="UniProtKB-KW"/>
</dbReference>
<evidence type="ECO:0000313" key="6">
    <source>
        <dbReference type="Proteomes" id="UP000238196"/>
    </source>
</evidence>
<dbReference type="SUPFAM" id="SSF46689">
    <property type="entry name" value="Homeodomain-like"/>
    <property type="match status" value="1"/>
</dbReference>
<feature type="domain" description="HTH rpiR-type" evidence="4">
    <location>
        <begin position="2"/>
        <end position="78"/>
    </location>
</feature>
<gene>
    <name evidence="5" type="ORF">C4K68_03565</name>
</gene>
<dbReference type="InterPro" id="IPR046348">
    <property type="entry name" value="SIS_dom_sf"/>
</dbReference>
<evidence type="ECO:0000259" key="4">
    <source>
        <dbReference type="PROSITE" id="PS51071"/>
    </source>
</evidence>
<evidence type="ECO:0000256" key="3">
    <source>
        <dbReference type="ARBA" id="ARBA00023163"/>
    </source>
</evidence>
<keyword evidence="2" id="KW-0238">DNA-binding</keyword>
<evidence type="ECO:0000256" key="2">
    <source>
        <dbReference type="ARBA" id="ARBA00023125"/>
    </source>
</evidence>
<dbReference type="InterPro" id="IPR009057">
    <property type="entry name" value="Homeodomain-like_sf"/>
</dbReference>
<dbReference type="InterPro" id="IPR035472">
    <property type="entry name" value="RpiR-like_SIS"/>
</dbReference>
<dbReference type="Gene3D" id="1.10.10.10">
    <property type="entry name" value="Winged helix-like DNA-binding domain superfamily/Winged helix DNA-binding domain"/>
    <property type="match status" value="1"/>
</dbReference>
<dbReference type="Proteomes" id="UP000238196">
    <property type="component" value="Unassembled WGS sequence"/>
</dbReference>
<comment type="caution">
    <text evidence="5">The sequence shown here is derived from an EMBL/GenBank/DDBJ whole genome shotgun (WGS) entry which is preliminary data.</text>
</comment>
<dbReference type="Pfam" id="PF01418">
    <property type="entry name" value="HTH_6"/>
    <property type="match status" value="1"/>
</dbReference>
<dbReference type="PANTHER" id="PTHR30514:SF18">
    <property type="entry name" value="RPIR-FAMILY TRANSCRIPTIONAL REGULATOR"/>
    <property type="match status" value="1"/>
</dbReference>
<dbReference type="PANTHER" id="PTHR30514">
    <property type="entry name" value="GLUCOKINASE"/>
    <property type="match status" value="1"/>
</dbReference>
<keyword evidence="3" id="KW-0804">Transcription</keyword>
<accession>A0A2S5KV06</accession>
<evidence type="ECO:0000256" key="1">
    <source>
        <dbReference type="ARBA" id="ARBA00023015"/>
    </source>
</evidence>
<keyword evidence="1" id="KW-0805">Transcription regulation</keyword>
<dbReference type="Pfam" id="PF01380">
    <property type="entry name" value="SIS"/>
    <property type="match status" value="1"/>
</dbReference>
<proteinExistence type="predicted"/>
<dbReference type="EMBL" id="PRLP01000012">
    <property type="protein sequence ID" value="PPC78600.1"/>
    <property type="molecule type" value="Genomic_DNA"/>
</dbReference>
<protein>
    <submittedName>
        <fullName evidence="5">MurR/RpiR family transcriptional regulator</fullName>
    </submittedName>
</protein>
<dbReference type="AlphaFoldDB" id="A0A2S5KV06"/>
<dbReference type="Gene3D" id="3.40.50.10490">
    <property type="entry name" value="Glucose-6-phosphate isomerase like protein, domain 1"/>
    <property type="match status" value="1"/>
</dbReference>
<dbReference type="CDD" id="cd05013">
    <property type="entry name" value="SIS_RpiR"/>
    <property type="match status" value="1"/>
</dbReference>
<reference evidence="5 6" key="1">
    <citation type="submission" date="2018-02" db="EMBL/GenBank/DDBJ databases">
        <title>novel marine gammaproteobacteria from coastal saline agro ecosystem.</title>
        <authorList>
            <person name="Krishnan R."/>
            <person name="Ramesh Kumar N."/>
        </authorList>
    </citation>
    <scope>NUCLEOTIDE SEQUENCE [LARGE SCALE GENOMIC DNA]</scope>
    <source>
        <strain evidence="5 6">228</strain>
    </source>
</reference>
<organism evidence="5 6">
    <name type="scientific">Proteobacteria bacterium 228</name>
    <dbReference type="NCBI Taxonomy" id="2083153"/>
    <lineage>
        <taxon>Bacteria</taxon>
        <taxon>Pseudomonadati</taxon>
        <taxon>Pseudomonadota</taxon>
    </lineage>
</organism>
<dbReference type="SUPFAM" id="SSF53697">
    <property type="entry name" value="SIS domain"/>
    <property type="match status" value="1"/>
</dbReference>
<sequence length="284" mass="32437">MKQIDQRVKAQYQALTQQEQKVADFILDHLDDFAIYNSVELARVCQVSKATVSRFFKRLGYKDFRDVRLQSRQLRQSGVPLTDMEAIVAGNTLLERHYQRETENLLAWMRKLTPELFEQIVGATLNARRILVLGYRNSYPVALHLRQQLQQVRGGVGLAPQPGQSLSEELAELGKEDLVITIAFRRRIKLHDKLMPLLKKRGIPLLMISDATAMKLSEHATWWLECPLDSVSAFDSYSAAMSMINVLANALLHQCLEQGRARISQISDIYEELDELSLTSINLE</sequence>
<dbReference type="InterPro" id="IPR001347">
    <property type="entry name" value="SIS_dom"/>
</dbReference>
<dbReference type="InterPro" id="IPR000281">
    <property type="entry name" value="HTH_RpiR"/>
</dbReference>
<dbReference type="InterPro" id="IPR036388">
    <property type="entry name" value="WH-like_DNA-bd_sf"/>
</dbReference>
<evidence type="ECO:0000313" key="5">
    <source>
        <dbReference type="EMBL" id="PPC78600.1"/>
    </source>
</evidence>
<name>A0A2S5KV06_9PROT</name>
<dbReference type="PROSITE" id="PS51071">
    <property type="entry name" value="HTH_RPIR"/>
    <property type="match status" value="1"/>
</dbReference>
<dbReference type="GO" id="GO:0097367">
    <property type="term" value="F:carbohydrate derivative binding"/>
    <property type="evidence" value="ECO:0007669"/>
    <property type="project" value="InterPro"/>
</dbReference>